<dbReference type="PANTHER" id="PTHR38324:SF1">
    <property type="entry name" value="TRANSMEMBRANE PROTEIN 158"/>
    <property type="match status" value="1"/>
</dbReference>
<dbReference type="Ensembl" id="ENSBGRT00000012577.1">
    <property type="protein sequence ID" value="ENSBGRP00000010949.1"/>
    <property type="gene ID" value="ENSBGRG00000006820.1"/>
</dbReference>
<feature type="region of interest" description="Disordered" evidence="1">
    <location>
        <begin position="387"/>
        <end position="448"/>
    </location>
</feature>
<reference evidence="3" key="1">
    <citation type="submission" date="2019-05" db="EMBL/GenBank/DDBJ databases">
        <authorList>
            <person name="Zhang S."/>
            <person name="Liu J."/>
        </authorList>
    </citation>
    <scope>NUCLEOTIDE SEQUENCE [LARGE SCALE GENOMIC DNA]</scope>
</reference>
<feature type="chain" id="PRO_5034259326" evidence="2">
    <location>
        <begin position="21"/>
        <end position="546"/>
    </location>
</feature>
<evidence type="ECO:0000313" key="3">
    <source>
        <dbReference type="Ensembl" id="ENSBGRP00000010949.1"/>
    </source>
</evidence>
<proteinExistence type="predicted"/>
<reference evidence="3" key="2">
    <citation type="submission" date="2025-08" db="UniProtKB">
        <authorList>
            <consortium name="Ensembl"/>
        </authorList>
    </citation>
    <scope>IDENTIFICATION</scope>
</reference>
<feature type="region of interest" description="Disordered" evidence="1">
    <location>
        <begin position="124"/>
        <end position="147"/>
    </location>
</feature>
<dbReference type="PANTHER" id="PTHR38324">
    <property type="entry name" value="TRANSMEMBRANE PROTEIN 158"/>
    <property type="match status" value="1"/>
</dbReference>
<reference evidence="3" key="3">
    <citation type="submission" date="2025-09" db="UniProtKB">
        <authorList>
            <consortium name="Ensembl"/>
        </authorList>
    </citation>
    <scope>IDENTIFICATION</scope>
</reference>
<dbReference type="GeneTree" id="ENSGT00390000009719"/>
<protein>
    <submittedName>
        <fullName evidence="3">Uncharacterized protein</fullName>
    </submittedName>
</protein>
<organism evidence="3 4">
    <name type="scientific">Bos mutus grunniens</name>
    <name type="common">Wild yak</name>
    <name type="synonym">Bos grunniens</name>
    <dbReference type="NCBI Taxonomy" id="30521"/>
    <lineage>
        <taxon>Eukaryota</taxon>
        <taxon>Metazoa</taxon>
        <taxon>Chordata</taxon>
        <taxon>Craniata</taxon>
        <taxon>Vertebrata</taxon>
        <taxon>Euteleostomi</taxon>
        <taxon>Mammalia</taxon>
        <taxon>Eutheria</taxon>
        <taxon>Laurasiatheria</taxon>
        <taxon>Artiodactyla</taxon>
        <taxon>Ruminantia</taxon>
        <taxon>Pecora</taxon>
        <taxon>Bovidae</taxon>
        <taxon>Bovinae</taxon>
        <taxon>Bos</taxon>
    </lineage>
</organism>
<evidence type="ECO:0000256" key="2">
    <source>
        <dbReference type="SAM" id="SignalP"/>
    </source>
</evidence>
<dbReference type="AlphaFoldDB" id="A0A8B9WR23"/>
<feature type="region of interest" description="Disordered" evidence="1">
    <location>
        <begin position="205"/>
        <end position="224"/>
    </location>
</feature>
<sequence>MLPLLAALLAAACPLPPARGGAVDAPGLLGAPLNASVNASSSDEPAAPRLLASAAPGAPERPEEEAAAPCNISVQRQMLSSLLVRWGRPRGFQCDLLLFSTNAHGRAFFAAAFHRVGPPLLIEPPRSRRPLADPSPSRHAATTSPARVGAAAGHAALLAALLAAACPLPPARGGPWTRRASSGAPQRLGQRVVLRRAGRPAVAGLGCARGPRAPGGGGGGAVQHQRAAADAELAACALGPPAGLPVRPAALLHQRARPRLLRRRLPPSRAAAAHRAPGAGGGRRAAGPAPLRGLRLGARPPPRPPPAHRRHRRGAHRSARLPCGRAPRAAVAAGRTAAFLLPGLQPGGAAGRAGLAAEPQAHRVHAGGLLHDPGHRRVERGRPHLAGAHHRRLPAQRHGAAPDHRQRRRRRPCRRARGDHRRRRRRCGRCGRCRGRHLGDGDQMTRPAPSRVRSVSALSVPFPPGDSAGVLRAVVTVSSSGEGTAEEAPACGKSQVCAPLLAPKSRCKPLPCRVGSAAWKTERREMGPLPLFCAPCPPPSPHPRAL</sequence>
<feature type="compositionally biased region" description="Basic residues" evidence="1">
    <location>
        <begin position="405"/>
        <end position="436"/>
    </location>
</feature>
<evidence type="ECO:0000256" key="1">
    <source>
        <dbReference type="SAM" id="MobiDB-lite"/>
    </source>
</evidence>
<dbReference type="Proteomes" id="UP000694520">
    <property type="component" value="Chromosome 22"/>
</dbReference>
<keyword evidence="4" id="KW-1185">Reference proteome</keyword>
<dbReference type="GO" id="GO:0042277">
    <property type="term" value="F:peptide binding"/>
    <property type="evidence" value="ECO:0007669"/>
    <property type="project" value="TreeGrafter"/>
</dbReference>
<feature type="compositionally biased region" description="Low complexity" evidence="1">
    <location>
        <begin position="285"/>
        <end position="298"/>
    </location>
</feature>
<feature type="region of interest" description="Disordered" evidence="1">
    <location>
        <begin position="259"/>
        <end position="325"/>
    </location>
</feature>
<feature type="compositionally biased region" description="Basic residues" evidence="1">
    <location>
        <begin position="306"/>
        <end position="319"/>
    </location>
</feature>
<feature type="signal peptide" evidence="2">
    <location>
        <begin position="1"/>
        <end position="20"/>
    </location>
</feature>
<name>A0A8B9WR23_BOSMU</name>
<accession>A0A8B9WR23</accession>
<keyword evidence="2" id="KW-0732">Signal</keyword>
<evidence type="ECO:0000313" key="4">
    <source>
        <dbReference type="Proteomes" id="UP000694520"/>
    </source>
</evidence>
<dbReference type="InterPro" id="IPR038962">
    <property type="entry name" value="TMEM158"/>
</dbReference>
<feature type="compositionally biased region" description="Low complexity" evidence="1">
    <location>
        <begin position="267"/>
        <end position="277"/>
    </location>
</feature>